<proteinExistence type="predicted"/>
<name>A0A7S7SP70_PALFE</name>
<dbReference type="Proteomes" id="UP000593892">
    <property type="component" value="Chromosome"/>
</dbReference>
<sequence length="481" mass="52672">MRVPRRKPRTARVGLFGVGYHVYWKQFPGLLDELHNKLNILDSKIQANRVEVVNFGIVDKAQDAYALAARLKAADLDLVFCDMVTYATSATFGIIVRSLDVPIVLVALQPLAALDYANATTYMQLVNDDFCSVPEFTGVAIRMGKPAPEVILGTLENDPQADAEIADWCDVAMALNSARRARIGHFGHPIEHMLDMQTDQTALTAAFGCHIVQTEADDLLRLSRDVTGEEIDEKRQEILELFDTPDPGSDPLTRRLSDEHLTTAARVAVTLDKFVEHHELDGLAYYYEGEPGSELRTIVTNLIVGNSLLTAAGFPMCGESDLKTCLAMLLMDRIDIGGSFAEFHPIDFKEGFVLVGHDGPHHINIADGKPVLRSLTKYHGKPGNGASVEFRIKDGPITMLSIGLTAQGRFKFVLAEGQSVDGPIPATGNTNTRGFFEPDVRTFLKRWVAAGPTHHFALGIGHRAQTLARIATALGIEHVIV</sequence>
<keyword evidence="3" id="KW-0464">Manganese</keyword>
<keyword evidence="5" id="KW-0119">Carbohydrate metabolism</keyword>
<dbReference type="GO" id="GO:0008733">
    <property type="term" value="F:L-arabinose isomerase activity"/>
    <property type="evidence" value="ECO:0007669"/>
    <property type="project" value="InterPro"/>
</dbReference>
<accession>A0A7S7SP70</accession>
<dbReference type="InterPro" id="IPR038583">
    <property type="entry name" value="AraA_N_sf"/>
</dbReference>
<evidence type="ECO:0000256" key="2">
    <source>
        <dbReference type="ARBA" id="ARBA00022935"/>
    </source>
</evidence>
<gene>
    <name evidence="7" type="ORF">IRI77_13155</name>
</gene>
<dbReference type="InterPro" id="IPR003762">
    <property type="entry name" value="Lara_isomerase"/>
</dbReference>
<evidence type="ECO:0000259" key="6">
    <source>
        <dbReference type="Pfam" id="PF11762"/>
    </source>
</evidence>
<dbReference type="PANTHER" id="PTHR38464">
    <property type="entry name" value="L-ARABINOSE ISOMERASE"/>
    <property type="match status" value="1"/>
</dbReference>
<dbReference type="SUPFAM" id="SSF53743">
    <property type="entry name" value="FucI/AraA N-terminal and middle domains"/>
    <property type="match status" value="1"/>
</dbReference>
<evidence type="ECO:0000256" key="1">
    <source>
        <dbReference type="ARBA" id="ARBA00022723"/>
    </source>
</evidence>
<dbReference type="RefSeq" id="WP_194452507.1">
    <property type="nucleotide sequence ID" value="NZ_CP063849.1"/>
</dbReference>
<keyword evidence="2" id="KW-0054">Arabinose catabolism</keyword>
<dbReference type="Gene3D" id="3.40.50.10940">
    <property type="match status" value="1"/>
</dbReference>
<dbReference type="AlphaFoldDB" id="A0A7S7SP70"/>
<reference evidence="7 8" key="1">
    <citation type="submission" date="2020-10" db="EMBL/GenBank/DDBJ databases">
        <title>Complete genome sequence of Paludibaculum fermentans P105T, a facultatively anaerobic acidobacterium capable of dissimilatory Fe(III) reduction.</title>
        <authorList>
            <person name="Dedysh S.N."/>
            <person name="Beletsky A.V."/>
            <person name="Kulichevskaya I.S."/>
            <person name="Mardanov A.V."/>
            <person name="Ravin N.V."/>
        </authorList>
    </citation>
    <scope>NUCLEOTIDE SEQUENCE [LARGE SCALE GENOMIC DNA]</scope>
    <source>
        <strain evidence="7 8">P105</strain>
    </source>
</reference>
<dbReference type="GO" id="GO:0005829">
    <property type="term" value="C:cytosol"/>
    <property type="evidence" value="ECO:0007669"/>
    <property type="project" value="TreeGrafter"/>
</dbReference>
<evidence type="ECO:0000256" key="3">
    <source>
        <dbReference type="ARBA" id="ARBA00023211"/>
    </source>
</evidence>
<dbReference type="Pfam" id="PF11762">
    <property type="entry name" value="Arabinose_Iso_C"/>
    <property type="match status" value="1"/>
</dbReference>
<dbReference type="EMBL" id="CP063849">
    <property type="protein sequence ID" value="QOY90850.1"/>
    <property type="molecule type" value="Genomic_DNA"/>
</dbReference>
<organism evidence="7 8">
    <name type="scientific">Paludibaculum fermentans</name>
    <dbReference type="NCBI Taxonomy" id="1473598"/>
    <lineage>
        <taxon>Bacteria</taxon>
        <taxon>Pseudomonadati</taxon>
        <taxon>Acidobacteriota</taxon>
        <taxon>Terriglobia</taxon>
        <taxon>Bryobacterales</taxon>
        <taxon>Bryobacteraceae</taxon>
        <taxon>Paludibaculum</taxon>
    </lineage>
</organism>
<evidence type="ECO:0000313" key="8">
    <source>
        <dbReference type="Proteomes" id="UP000593892"/>
    </source>
</evidence>
<keyword evidence="4 7" id="KW-0413">Isomerase</keyword>
<dbReference type="InterPro" id="IPR024664">
    <property type="entry name" value="Ara_Isoase_C"/>
</dbReference>
<feature type="domain" description="L-arabinose isomerase C-terminal" evidence="6">
    <location>
        <begin position="338"/>
        <end position="477"/>
    </location>
</feature>
<dbReference type="PANTHER" id="PTHR38464:SF1">
    <property type="entry name" value="L-ARABINOSE ISOMERASE"/>
    <property type="match status" value="1"/>
</dbReference>
<protein>
    <submittedName>
        <fullName evidence="7">L-fucose/L-arabinose isomerase family protein</fullName>
    </submittedName>
</protein>
<evidence type="ECO:0000313" key="7">
    <source>
        <dbReference type="EMBL" id="QOY90850.1"/>
    </source>
</evidence>
<dbReference type="GO" id="GO:0019569">
    <property type="term" value="P:L-arabinose catabolic process to D-xylulose 5-phosphate"/>
    <property type="evidence" value="ECO:0007669"/>
    <property type="project" value="TreeGrafter"/>
</dbReference>
<dbReference type="CDD" id="cd00578">
    <property type="entry name" value="L-fuc_L-ara-isomerases"/>
    <property type="match status" value="1"/>
</dbReference>
<dbReference type="SUPFAM" id="SSF50443">
    <property type="entry name" value="FucI/AraA C-terminal domain-like"/>
    <property type="match status" value="1"/>
</dbReference>
<dbReference type="GO" id="GO:0046872">
    <property type="term" value="F:metal ion binding"/>
    <property type="evidence" value="ECO:0007669"/>
    <property type="project" value="UniProtKB-KW"/>
</dbReference>
<evidence type="ECO:0000256" key="5">
    <source>
        <dbReference type="ARBA" id="ARBA00023277"/>
    </source>
</evidence>
<dbReference type="InterPro" id="IPR009015">
    <property type="entry name" value="Fucose_isomerase_N/cen_sf"/>
</dbReference>
<keyword evidence="1" id="KW-0479">Metal-binding</keyword>
<evidence type="ECO:0000256" key="4">
    <source>
        <dbReference type="ARBA" id="ARBA00023235"/>
    </source>
</evidence>
<keyword evidence="8" id="KW-1185">Reference proteome</keyword>
<dbReference type="InterPro" id="IPR004216">
    <property type="entry name" value="Fuc/Ara_isomerase_C"/>
</dbReference>
<dbReference type="KEGG" id="pfer:IRI77_13155"/>